<dbReference type="PANTHER" id="PTHR43046:SF14">
    <property type="entry name" value="MUTT_NUDIX FAMILY PROTEIN"/>
    <property type="match status" value="1"/>
</dbReference>
<dbReference type="Pfam" id="PF00293">
    <property type="entry name" value="NUDIX"/>
    <property type="match status" value="1"/>
</dbReference>
<comment type="cofactor">
    <cofactor evidence="1">
        <name>Mg(2+)</name>
        <dbReference type="ChEBI" id="CHEBI:18420"/>
    </cofactor>
</comment>
<dbReference type="InterPro" id="IPR020476">
    <property type="entry name" value="Nudix_hydrolase"/>
</dbReference>
<evidence type="ECO:0000313" key="5">
    <source>
        <dbReference type="Proteomes" id="UP001232343"/>
    </source>
</evidence>
<dbReference type="PANTHER" id="PTHR43046">
    <property type="entry name" value="GDP-MANNOSE MANNOSYL HYDROLASE"/>
    <property type="match status" value="1"/>
</dbReference>
<protein>
    <submittedName>
        <fullName evidence="4">8-oxo-dGTP pyrophosphatase MutT (NUDIX family)</fullName>
    </submittedName>
</protein>
<evidence type="ECO:0000259" key="3">
    <source>
        <dbReference type="PROSITE" id="PS51462"/>
    </source>
</evidence>
<dbReference type="SUPFAM" id="SSF55811">
    <property type="entry name" value="Nudix"/>
    <property type="match status" value="1"/>
</dbReference>
<comment type="caution">
    <text evidence="4">The sequence shown here is derived from an EMBL/GenBank/DDBJ whole genome shotgun (WGS) entry which is preliminary data.</text>
</comment>
<dbReference type="Proteomes" id="UP001232343">
    <property type="component" value="Unassembled WGS sequence"/>
</dbReference>
<keyword evidence="5" id="KW-1185">Reference proteome</keyword>
<dbReference type="PRINTS" id="PR00502">
    <property type="entry name" value="NUDIXFAMILY"/>
</dbReference>
<dbReference type="PROSITE" id="PS51462">
    <property type="entry name" value="NUDIX"/>
    <property type="match status" value="1"/>
</dbReference>
<dbReference type="EMBL" id="JAUSUO010000007">
    <property type="protein sequence ID" value="MDQ0343857.1"/>
    <property type="molecule type" value="Genomic_DNA"/>
</dbReference>
<feature type="domain" description="Nudix hydrolase" evidence="3">
    <location>
        <begin position="1"/>
        <end position="49"/>
    </location>
</feature>
<dbReference type="InterPro" id="IPR000086">
    <property type="entry name" value="NUDIX_hydrolase_dom"/>
</dbReference>
<proteinExistence type="predicted"/>
<keyword evidence="2" id="KW-0378">Hydrolase</keyword>
<reference evidence="4 5" key="1">
    <citation type="submission" date="2023-07" db="EMBL/GenBank/DDBJ databases">
        <title>Genomic Encyclopedia of Type Strains, Phase IV (KMG-IV): sequencing the most valuable type-strain genomes for metagenomic binning, comparative biology and taxonomic classification.</title>
        <authorList>
            <person name="Goeker M."/>
        </authorList>
    </citation>
    <scope>NUCLEOTIDE SEQUENCE [LARGE SCALE GENOMIC DNA]</scope>
    <source>
        <strain evidence="4 5">DSM 27848</strain>
    </source>
</reference>
<evidence type="ECO:0000256" key="2">
    <source>
        <dbReference type="ARBA" id="ARBA00022801"/>
    </source>
</evidence>
<name>A0ABU0D631_9BACI</name>
<dbReference type="Gene3D" id="3.90.79.10">
    <property type="entry name" value="Nucleoside Triphosphate Pyrophosphohydrolase"/>
    <property type="match status" value="1"/>
</dbReference>
<accession>A0ABU0D631</accession>
<evidence type="ECO:0000256" key="1">
    <source>
        <dbReference type="ARBA" id="ARBA00001946"/>
    </source>
</evidence>
<evidence type="ECO:0000313" key="4">
    <source>
        <dbReference type="EMBL" id="MDQ0343857.1"/>
    </source>
</evidence>
<gene>
    <name evidence="4" type="ORF">J2S14_002692</name>
</gene>
<sequence length="49" mass="5654">MIQDEKVLLVKHTYQNHWYLPGGGVEKSETLERAIRRECKEEIGADLLG</sequence>
<organism evidence="4 5">
    <name type="scientific">Lederbergia wuyishanensis</name>
    <dbReference type="NCBI Taxonomy" id="1347903"/>
    <lineage>
        <taxon>Bacteria</taxon>
        <taxon>Bacillati</taxon>
        <taxon>Bacillota</taxon>
        <taxon>Bacilli</taxon>
        <taxon>Bacillales</taxon>
        <taxon>Bacillaceae</taxon>
        <taxon>Lederbergia</taxon>
    </lineage>
</organism>
<dbReference type="InterPro" id="IPR015797">
    <property type="entry name" value="NUDIX_hydrolase-like_dom_sf"/>
</dbReference>